<sequence length="149" mass="16969">MSFQWPHSAQIKATGELMSLQPVCDGSKNIPAIYTMLNYSYIFPLFTAPTDAEFLDLAKPGKSTTSIIQVVTSNAYKIQRCHGTGKTQTPEKEKKIGKELYLYLHPEYKFVHNQSVNIEDAYRPDSSINAHDSIALPFFCMEDWKWSNL</sequence>
<comment type="caution">
    <text evidence="1">The sequence shown here is derived from an EMBL/GenBank/DDBJ whole genome shotgun (WGS) entry which is preliminary data.</text>
</comment>
<dbReference type="EMBL" id="JAYMYQ010000007">
    <property type="protein sequence ID" value="KAK7320529.1"/>
    <property type="molecule type" value="Genomic_DNA"/>
</dbReference>
<evidence type="ECO:0000313" key="2">
    <source>
        <dbReference type="Proteomes" id="UP001367508"/>
    </source>
</evidence>
<name>A0AAN9KR76_CANGL</name>
<accession>A0AAN9KR76</accession>
<gene>
    <name evidence="1" type="ORF">VNO77_30082</name>
</gene>
<keyword evidence="2" id="KW-1185">Reference proteome</keyword>
<dbReference type="Proteomes" id="UP001367508">
    <property type="component" value="Unassembled WGS sequence"/>
</dbReference>
<dbReference type="AlphaFoldDB" id="A0AAN9KR76"/>
<evidence type="ECO:0000313" key="1">
    <source>
        <dbReference type="EMBL" id="KAK7320529.1"/>
    </source>
</evidence>
<protein>
    <submittedName>
        <fullName evidence="1">Uncharacterized protein</fullName>
    </submittedName>
</protein>
<proteinExistence type="predicted"/>
<reference evidence="1 2" key="1">
    <citation type="submission" date="2024-01" db="EMBL/GenBank/DDBJ databases">
        <title>The genomes of 5 underutilized Papilionoideae crops provide insights into root nodulation and disease resistanc.</title>
        <authorList>
            <person name="Jiang F."/>
        </authorList>
    </citation>
    <scope>NUCLEOTIDE SEQUENCE [LARGE SCALE GENOMIC DNA]</scope>
    <source>
        <strain evidence="1">LVBAO_FW01</strain>
        <tissue evidence="1">Leaves</tissue>
    </source>
</reference>
<organism evidence="1 2">
    <name type="scientific">Canavalia gladiata</name>
    <name type="common">Sword bean</name>
    <name type="synonym">Dolichos gladiatus</name>
    <dbReference type="NCBI Taxonomy" id="3824"/>
    <lineage>
        <taxon>Eukaryota</taxon>
        <taxon>Viridiplantae</taxon>
        <taxon>Streptophyta</taxon>
        <taxon>Embryophyta</taxon>
        <taxon>Tracheophyta</taxon>
        <taxon>Spermatophyta</taxon>
        <taxon>Magnoliopsida</taxon>
        <taxon>eudicotyledons</taxon>
        <taxon>Gunneridae</taxon>
        <taxon>Pentapetalae</taxon>
        <taxon>rosids</taxon>
        <taxon>fabids</taxon>
        <taxon>Fabales</taxon>
        <taxon>Fabaceae</taxon>
        <taxon>Papilionoideae</taxon>
        <taxon>50 kb inversion clade</taxon>
        <taxon>NPAAA clade</taxon>
        <taxon>indigoferoid/millettioid clade</taxon>
        <taxon>Phaseoleae</taxon>
        <taxon>Canavalia</taxon>
    </lineage>
</organism>